<keyword evidence="2" id="KW-0812">Transmembrane</keyword>
<feature type="compositionally biased region" description="Low complexity" evidence="1">
    <location>
        <begin position="241"/>
        <end position="258"/>
    </location>
</feature>
<sequence>MSNRLFTMIKSLGIAIFVIVGILLVAGYILLGGGNEQSIQDRYPLESVAKDGKQESYVYRATNRSVPDVAKELIDEKEPKQSSKKDENQMFLVYPDKLYNIQKDKEKPSDTLIEISNNEYVRQNYQPSFLEGYIMASILNDIFDSRKSYHGDYRGYNDRQNHKSVTPERPPTKEEKKTPPPITKQGKGSIIKRSDKVDPNTSVGDTGKITEKGSKPVPPSTENKGKIIKSPGGSSGSDVQPKSSIKTPPKNTSPPKTSVGGSGKVTKRK</sequence>
<dbReference type="RefSeq" id="WP_097898533.1">
    <property type="nucleotide sequence ID" value="NZ_NVOR01000073.1"/>
</dbReference>
<proteinExistence type="predicted"/>
<dbReference type="AlphaFoldDB" id="A0AA91VAD1"/>
<evidence type="ECO:0000313" key="3">
    <source>
        <dbReference type="EMBL" id="PED81229.1"/>
    </source>
</evidence>
<organism evidence="3 4">
    <name type="scientific">Bacillus pseudomycoides</name>
    <dbReference type="NCBI Taxonomy" id="64104"/>
    <lineage>
        <taxon>Bacteria</taxon>
        <taxon>Bacillati</taxon>
        <taxon>Bacillota</taxon>
        <taxon>Bacilli</taxon>
        <taxon>Bacillales</taxon>
        <taxon>Bacillaceae</taxon>
        <taxon>Bacillus</taxon>
        <taxon>Bacillus cereus group</taxon>
    </lineage>
</organism>
<feature type="transmembrane region" description="Helical" evidence="2">
    <location>
        <begin position="12"/>
        <end position="31"/>
    </location>
</feature>
<dbReference type="Proteomes" id="UP000221020">
    <property type="component" value="Unassembled WGS sequence"/>
</dbReference>
<accession>A0AA91VAD1</accession>
<dbReference type="InterPro" id="IPR025341">
    <property type="entry name" value="DUF4247"/>
</dbReference>
<evidence type="ECO:0000313" key="4">
    <source>
        <dbReference type="Proteomes" id="UP000221020"/>
    </source>
</evidence>
<keyword evidence="2" id="KW-0472">Membrane</keyword>
<evidence type="ECO:0000256" key="2">
    <source>
        <dbReference type="SAM" id="Phobius"/>
    </source>
</evidence>
<gene>
    <name evidence="3" type="ORF">CON65_18580</name>
</gene>
<keyword evidence="2" id="KW-1133">Transmembrane helix</keyword>
<name>A0AA91VAD1_9BACI</name>
<evidence type="ECO:0000256" key="1">
    <source>
        <dbReference type="SAM" id="MobiDB-lite"/>
    </source>
</evidence>
<dbReference type="Pfam" id="PF14042">
    <property type="entry name" value="DUF4247"/>
    <property type="match status" value="1"/>
</dbReference>
<evidence type="ECO:0008006" key="5">
    <source>
        <dbReference type="Google" id="ProtNLM"/>
    </source>
</evidence>
<comment type="caution">
    <text evidence="3">The sequence shown here is derived from an EMBL/GenBank/DDBJ whole genome shotgun (WGS) entry which is preliminary data.</text>
</comment>
<reference evidence="3 4" key="1">
    <citation type="submission" date="2017-09" db="EMBL/GenBank/DDBJ databases">
        <title>Large-scale bioinformatics analysis of Bacillus genomes uncovers conserved roles of natural products in bacterial physiology.</title>
        <authorList>
            <consortium name="Agbiome Team Llc"/>
            <person name="Bleich R.M."/>
            <person name="Grubbs K.J."/>
            <person name="Santa Maria K.C."/>
            <person name="Allen S.E."/>
            <person name="Farag S."/>
            <person name="Shank E.A."/>
            <person name="Bowers A."/>
        </authorList>
    </citation>
    <scope>NUCLEOTIDE SEQUENCE [LARGE SCALE GENOMIC DNA]</scope>
    <source>
        <strain evidence="3 4">AFS092012</strain>
    </source>
</reference>
<dbReference type="EMBL" id="NVOR01000073">
    <property type="protein sequence ID" value="PED81229.1"/>
    <property type="molecule type" value="Genomic_DNA"/>
</dbReference>
<protein>
    <recommendedName>
        <fullName evidence="5">DUF4247 domain-containing protein</fullName>
    </recommendedName>
</protein>
<feature type="region of interest" description="Disordered" evidence="1">
    <location>
        <begin position="153"/>
        <end position="269"/>
    </location>
</feature>